<dbReference type="InterPro" id="IPR055170">
    <property type="entry name" value="GFO_IDH_MocA-like_dom"/>
</dbReference>
<dbReference type="PANTHER" id="PTHR43708">
    <property type="entry name" value="CONSERVED EXPRESSED OXIDOREDUCTASE (EUROFUNG)"/>
    <property type="match status" value="1"/>
</dbReference>
<dbReference type="Gene3D" id="3.40.50.720">
    <property type="entry name" value="NAD(P)-binding Rossmann-like Domain"/>
    <property type="match status" value="1"/>
</dbReference>
<dbReference type="InterPro" id="IPR036291">
    <property type="entry name" value="NAD(P)-bd_dom_sf"/>
</dbReference>
<dbReference type="AlphaFoldDB" id="A0A6M8HLH3"/>
<dbReference type="InterPro" id="IPR051317">
    <property type="entry name" value="Gfo/Idh/MocA_oxidoreduct"/>
</dbReference>
<name>A0A6M8HLH3_9PROT</name>
<keyword evidence="2" id="KW-0560">Oxidoreductase</keyword>
<dbReference type="GO" id="GO:0016491">
    <property type="term" value="F:oxidoreductase activity"/>
    <property type="evidence" value="ECO:0007669"/>
    <property type="project" value="UniProtKB-KW"/>
</dbReference>
<evidence type="ECO:0000256" key="1">
    <source>
        <dbReference type="ARBA" id="ARBA00010928"/>
    </source>
</evidence>
<evidence type="ECO:0000259" key="4">
    <source>
        <dbReference type="Pfam" id="PF01408"/>
    </source>
</evidence>
<dbReference type="GO" id="GO:0000166">
    <property type="term" value="F:nucleotide binding"/>
    <property type="evidence" value="ECO:0007669"/>
    <property type="project" value="InterPro"/>
</dbReference>
<dbReference type="SUPFAM" id="SSF51735">
    <property type="entry name" value="NAD(P)-binding Rossmann-fold domains"/>
    <property type="match status" value="1"/>
</dbReference>
<dbReference type="Pfam" id="PF01408">
    <property type="entry name" value="GFO_IDH_MocA"/>
    <property type="match status" value="1"/>
</dbReference>
<dbReference type="KEGG" id="lck:HN018_03180"/>
<accession>A0A6M8HLH3</accession>
<protein>
    <submittedName>
        <fullName evidence="6">Gfo/Idh/MocA family oxidoreductase</fullName>
    </submittedName>
</protein>
<comment type="similarity">
    <text evidence="1">Belongs to the Gfo/Idh/MocA family.</text>
</comment>
<dbReference type="Proteomes" id="UP000500767">
    <property type="component" value="Chromosome"/>
</dbReference>
<dbReference type="Gene3D" id="3.30.360.10">
    <property type="entry name" value="Dihydrodipicolinate Reductase, domain 2"/>
    <property type="match status" value="1"/>
</dbReference>
<dbReference type="PANTHER" id="PTHR43708:SF5">
    <property type="entry name" value="CONSERVED EXPRESSED OXIDOREDUCTASE (EUROFUNG)-RELATED"/>
    <property type="match status" value="1"/>
</dbReference>
<reference evidence="6 7" key="1">
    <citation type="journal article" date="2014" name="World J. Microbiol. Biotechnol.">
        <title>Biodiversity and physiological characteristics of Antarctic and Arctic lichens-associated bacteria.</title>
        <authorList>
            <person name="Lee Y.M."/>
            <person name="Kim E.H."/>
            <person name="Lee H.K."/>
            <person name="Hong S.G."/>
        </authorList>
    </citation>
    <scope>NUCLEOTIDE SEQUENCE [LARGE SCALE GENOMIC DNA]</scope>
    <source>
        <strain evidence="6 7">PAMC 26569</strain>
    </source>
</reference>
<dbReference type="InterPro" id="IPR008354">
    <property type="entry name" value="Glc-Fru_OxRdtase_bac"/>
</dbReference>
<sequence>MSILSALGLQSGRKIRYAVVGLGDIAQEAFLPGVAHTGNSELTAFVTGDEEKAQLVGEKYGVEACYGYDQFDEMLASGTVDALYLATPNWRHAEFIVPALKAGIHVLAEKPLEISTAKCQEILDAQKGSTAKLMVAYRLHFEPATLSMIERIRAGDLGELISFNSTFAQMVDPANHRAANGIEGGPIFDLGPYPVNAARYVFGDEPTEVVSAIGTRHPQAGFTGDFDDTVAVTLRFPGDRLAQFSLSYYANAIDTYTVAGTKGSIVMSPAFMYGMSLEQAITIGDSKSSKSFKSTDQFGGELKYFSDCILNDQDPEPDGEEGYADVRVLEGIVKALKSGTSEKLAPFTRTKRIDTAQVQTLGAEKTPELVNASNPGKGKDKAPAN</sequence>
<dbReference type="Pfam" id="PF22725">
    <property type="entry name" value="GFO_IDH_MocA_C3"/>
    <property type="match status" value="1"/>
</dbReference>
<proteinExistence type="inferred from homology"/>
<evidence type="ECO:0000256" key="2">
    <source>
        <dbReference type="ARBA" id="ARBA00023002"/>
    </source>
</evidence>
<dbReference type="SUPFAM" id="SSF55347">
    <property type="entry name" value="Glyceraldehyde-3-phosphate dehydrogenase-like, C-terminal domain"/>
    <property type="match status" value="1"/>
</dbReference>
<keyword evidence="7" id="KW-1185">Reference proteome</keyword>
<evidence type="ECO:0000259" key="5">
    <source>
        <dbReference type="Pfam" id="PF22725"/>
    </source>
</evidence>
<organism evidence="6 7">
    <name type="scientific">Lichenicola cladoniae</name>
    <dbReference type="NCBI Taxonomy" id="1484109"/>
    <lineage>
        <taxon>Bacteria</taxon>
        <taxon>Pseudomonadati</taxon>
        <taxon>Pseudomonadota</taxon>
        <taxon>Alphaproteobacteria</taxon>
        <taxon>Acetobacterales</taxon>
        <taxon>Acetobacteraceae</taxon>
        <taxon>Lichenicola</taxon>
    </lineage>
</organism>
<evidence type="ECO:0000313" key="7">
    <source>
        <dbReference type="Proteomes" id="UP000500767"/>
    </source>
</evidence>
<dbReference type="EMBL" id="CP053708">
    <property type="protein sequence ID" value="QKE89185.1"/>
    <property type="molecule type" value="Genomic_DNA"/>
</dbReference>
<feature type="domain" description="GFO/IDH/MocA-like oxidoreductase" evidence="5">
    <location>
        <begin position="148"/>
        <end position="266"/>
    </location>
</feature>
<dbReference type="PRINTS" id="PR01775">
    <property type="entry name" value="GLFROXRDTASE"/>
</dbReference>
<feature type="domain" description="Gfo/Idh/MocA-like oxidoreductase N-terminal" evidence="4">
    <location>
        <begin position="15"/>
        <end position="137"/>
    </location>
</feature>
<evidence type="ECO:0000313" key="6">
    <source>
        <dbReference type="EMBL" id="QKE89185.1"/>
    </source>
</evidence>
<dbReference type="RefSeq" id="WP_171836415.1">
    <property type="nucleotide sequence ID" value="NZ_CP053708.1"/>
</dbReference>
<evidence type="ECO:0000256" key="3">
    <source>
        <dbReference type="SAM" id="MobiDB-lite"/>
    </source>
</evidence>
<feature type="region of interest" description="Disordered" evidence="3">
    <location>
        <begin position="358"/>
        <end position="385"/>
    </location>
</feature>
<dbReference type="InterPro" id="IPR000683">
    <property type="entry name" value="Gfo/Idh/MocA-like_OxRdtase_N"/>
</dbReference>
<gene>
    <name evidence="6" type="ORF">HN018_03180</name>
</gene>